<name>A0A645EJW0_9ZZZZ</name>
<sequence>MNLCARKKRRIALCNAVEVDQQTCRDGATEHIPSELLPLRCREQLKEQPCDLRTHHAAEADCPVPSPEKAGGKITPLTGKLLHKRTAEPEDDAFVCLRSVDEQWTVQLVWADEQQIAGLFGKRNALDLIGELAGEQQRAFVEVVEMQRDLNAVIPREMKHLKVFTQHMLAKLQFCQKLLQCVITS</sequence>
<reference evidence="1" key="1">
    <citation type="submission" date="2019-08" db="EMBL/GenBank/DDBJ databases">
        <authorList>
            <person name="Kucharzyk K."/>
            <person name="Murdoch R.W."/>
            <person name="Higgins S."/>
            <person name="Loffler F."/>
        </authorList>
    </citation>
    <scope>NUCLEOTIDE SEQUENCE</scope>
</reference>
<proteinExistence type="predicted"/>
<organism evidence="1">
    <name type="scientific">bioreactor metagenome</name>
    <dbReference type="NCBI Taxonomy" id="1076179"/>
    <lineage>
        <taxon>unclassified sequences</taxon>
        <taxon>metagenomes</taxon>
        <taxon>ecological metagenomes</taxon>
    </lineage>
</organism>
<gene>
    <name evidence="1" type="ORF">SDC9_149512</name>
</gene>
<dbReference type="EMBL" id="VSSQ01048252">
    <property type="protein sequence ID" value="MPN02298.1"/>
    <property type="molecule type" value="Genomic_DNA"/>
</dbReference>
<protein>
    <submittedName>
        <fullName evidence="1">Uncharacterized protein</fullName>
    </submittedName>
</protein>
<comment type="caution">
    <text evidence="1">The sequence shown here is derived from an EMBL/GenBank/DDBJ whole genome shotgun (WGS) entry which is preliminary data.</text>
</comment>
<evidence type="ECO:0000313" key="1">
    <source>
        <dbReference type="EMBL" id="MPN02298.1"/>
    </source>
</evidence>
<accession>A0A645EJW0</accession>
<dbReference type="AlphaFoldDB" id="A0A645EJW0"/>